<dbReference type="Gene3D" id="3.40.50.12780">
    <property type="entry name" value="N-terminal domain of ligase-like"/>
    <property type="match status" value="1"/>
</dbReference>
<dbReference type="SUPFAM" id="SSF56801">
    <property type="entry name" value="Acetyl-CoA synthetase-like"/>
    <property type="match status" value="1"/>
</dbReference>
<organism evidence="2 3">
    <name type="scientific">Striga hermonthica</name>
    <name type="common">Purple witchweed</name>
    <name type="synonym">Buchnera hermonthica</name>
    <dbReference type="NCBI Taxonomy" id="68872"/>
    <lineage>
        <taxon>Eukaryota</taxon>
        <taxon>Viridiplantae</taxon>
        <taxon>Streptophyta</taxon>
        <taxon>Embryophyta</taxon>
        <taxon>Tracheophyta</taxon>
        <taxon>Spermatophyta</taxon>
        <taxon>Magnoliopsida</taxon>
        <taxon>eudicotyledons</taxon>
        <taxon>Gunneridae</taxon>
        <taxon>Pentapetalae</taxon>
        <taxon>asterids</taxon>
        <taxon>lamiids</taxon>
        <taxon>Lamiales</taxon>
        <taxon>Orobanchaceae</taxon>
        <taxon>Buchnereae</taxon>
        <taxon>Striga</taxon>
    </lineage>
</organism>
<dbReference type="Proteomes" id="UP001153555">
    <property type="component" value="Unassembled WGS sequence"/>
</dbReference>
<dbReference type="PANTHER" id="PTHR43201:SF32">
    <property type="entry name" value="2-SUCCINYLBENZOATE--COA LIGASE, CHLOROPLASTIC_PEROXISOMAL"/>
    <property type="match status" value="1"/>
</dbReference>
<reference evidence="2" key="1">
    <citation type="submission" date="2019-12" db="EMBL/GenBank/DDBJ databases">
        <authorList>
            <person name="Scholes J."/>
        </authorList>
    </citation>
    <scope>NUCLEOTIDE SEQUENCE</scope>
</reference>
<feature type="non-terminal residue" evidence="2">
    <location>
        <position position="139"/>
    </location>
</feature>
<name>A0A9N7NHR9_STRHE</name>
<dbReference type="EMBL" id="CACSLK010027813">
    <property type="protein sequence ID" value="CAA0830109.1"/>
    <property type="molecule type" value="Genomic_DNA"/>
</dbReference>
<keyword evidence="2" id="KW-0436">Ligase</keyword>
<accession>A0A9N7NHR9</accession>
<protein>
    <submittedName>
        <fullName evidence="2">2-succinylbenzoate--CoA ligase-chloroplastic/peroxisomal</fullName>
    </submittedName>
</protein>
<evidence type="ECO:0000259" key="1">
    <source>
        <dbReference type="Pfam" id="PF00501"/>
    </source>
</evidence>
<dbReference type="InterPro" id="IPR000873">
    <property type="entry name" value="AMP-dep_synth/lig_dom"/>
</dbReference>
<dbReference type="InterPro" id="IPR042099">
    <property type="entry name" value="ANL_N_sf"/>
</dbReference>
<dbReference type="GO" id="GO:0006631">
    <property type="term" value="P:fatty acid metabolic process"/>
    <property type="evidence" value="ECO:0007669"/>
    <property type="project" value="TreeGrafter"/>
</dbReference>
<feature type="domain" description="AMP-dependent synthetase/ligase" evidence="1">
    <location>
        <begin position="8"/>
        <end position="112"/>
    </location>
</feature>
<dbReference type="Pfam" id="PF00501">
    <property type="entry name" value="AMP-binding"/>
    <property type="match status" value="1"/>
</dbReference>
<keyword evidence="3" id="KW-1185">Reference proteome</keyword>
<evidence type="ECO:0000313" key="3">
    <source>
        <dbReference type="Proteomes" id="UP001153555"/>
    </source>
</evidence>
<feature type="non-terminal residue" evidence="2">
    <location>
        <position position="1"/>
    </location>
</feature>
<gene>
    <name evidence="2" type="ORF">SHERM_25573</name>
</gene>
<proteinExistence type="predicted"/>
<dbReference type="AlphaFoldDB" id="A0A9N7NHR9"/>
<sequence>LNRTSVTYESVKKILNGGGGLSTELTKDTIEIFLSATLMSAYGMTEACSSLTFMTLFDPTKTTHQKYHSSFKGGICVGQSATHVKLKISPDEKSSKTGEILMRGPHVMLGYWGQSTSKSNHSKPGLEDWLDTGDIGLLE</sequence>
<comment type="caution">
    <text evidence="2">The sequence shown here is derived from an EMBL/GenBank/DDBJ whole genome shotgun (WGS) entry which is preliminary data.</text>
</comment>
<dbReference type="OrthoDB" id="10253115at2759"/>
<dbReference type="PANTHER" id="PTHR43201">
    <property type="entry name" value="ACYL-COA SYNTHETASE"/>
    <property type="match status" value="1"/>
</dbReference>
<evidence type="ECO:0000313" key="2">
    <source>
        <dbReference type="EMBL" id="CAA0830109.1"/>
    </source>
</evidence>
<dbReference type="GO" id="GO:0031956">
    <property type="term" value="F:medium-chain fatty acid-CoA ligase activity"/>
    <property type="evidence" value="ECO:0007669"/>
    <property type="project" value="TreeGrafter"/>
</dbReference>